<feature type="region of interest" description="Disordered" evidence="2">
    <location>
        <begin position="304"/>
        <end position="383"/>
    </location>
</feature>
<dbReference type="EMBL" id="LK052937">
    <property type="protein sequence ID" value="CDR36494.1"/>
    <property type="molecule type" value="Genomic_DNA"/>
</dbReference>
<evidence type="ECO:0000256" key="2">
    <source>
        <dbReference type="SAM" id="MobiDB-lite"/>
    </source>
</evidence>
<dbReference type="PANTHER" id="PTHR45615">
    <property type="entry name" value="MYOSIN HEAVY CHAIN, NON-MUSCLE"/>
    <property type="match status" value="1"/>
</dbReference>
<feature type="region of interest" description="Disordered" evidence="2">
    <location>
        <begin position="170"/>
        <end position="192"/>
    </location>
</feature>
<feature type="region of interest" description="Disordered" evidence="2">
    <location>
        <begin position="795"/>
        <end position="819"/>
    </location>
</feature>
<evidence type="ECO:0000313" key="3">
    <source>
        <dbReference type="EMBL" id="CDR36494.1"/>
    </source>
</evidence>
<feature type="compositionally biased region" description="Acidic residues" evidence="2">
    <location>
        <begin position="321"/>
        <end position="333"/>
    </location>
</feature>
<protein>
    <submittedName>
        <fullName evidence="3">RHTO0S02e02916g1_1</fullName>
    </submittedName>
</protein>
<dbReference type="GO" id="GO:0005737">
    <property type="term" value="C:cytoplasm"/>
    <property type="evidence" value="ECO:0007669"/>
    <property type="project" value="TreeGrafter"/>
</dbReference>
<feature type="compositionally biased region" description="Low complexity" evidence="2">
    <location>
        <begin position="361"/>
        <end position="380"/>
    </location>
</feature>
<feature type="compositionally biased region" description="Polar residues" evidence="2">
    <location>
        <begin position="528"/>
        <end position="537"/>
    </location>
</feature>
<feature type="compositionally biased region" description="Basic and acidic residues" evidence="2">
    <location>
        <begin position="334"/>
        <end position="344"/>
    </location>
</feature>
<feature type="compositionally biased region" description="Polar residues" evidence="2">
    <location>
        <begin position="1078"/>
        <end position="1087"/>
    </location>
</feature>
<evidence type="ECO:0000256" key="1">
    <source>
        <dbReference type="SAM" id="Coils"/>
    </source>
</evidence>
<feature type="compositionally biased region" description="Basic and acidic residues" evidence="2">
    <location>
        <begin position="220"/>
        <end position="229"/>
    </location>
</feature>
<reference evidence="3" key="1">
    <citation type="journal article" date="2014" name="Genome Announc.">
        <title>Draft genome sequence of Rhodosporidium toruloides CECT1137, an oleaginous yeast of biotechnological interest.</title>
        <authorList>
            <person name="Morin N."/>
            <person name="Calcas X."/>
            <person name="Devillers H."/>
            <person name="Durrens P."/>
            <person name="Sherman D.J."/>
            <person name="Nicaud J.-M."/>
            <person name="Neuveglise C."/>
        </authorList>
    </citation>
    <scope>NUCLEOTIDE SEQUENCE</scope>
    <source>
        <strain evidence="3">CECT1137</strain>
    </source>
</reference>
<dbReference type="OrthoDB" id="4088568at2759"/>
<feature type="region of interest" description="Disordered" evidence="2">
    <location>
        <begin position="220"/>
        <end position="253"/>
    </location>
</feature>
<feature type="region of interest" description="Disordered" evidence="2">
    <location>
        <begin position="1062"/>
        <end position="1087"/>
    </location>
</feature>
<feature type="region of interest" description="Disordered" evidence="2">
    <location>
        <begin position="838"/>
        <end position="865"/>
    </location>
</feature>
<feature type="compositionally biased region" description="Pro residues" evidence="2">
    <location>
        <begin position="29"/>
        <end position="40"/>
    </location>
</feature>
<organism evidence="3">
    <name type="scientific">Rhodotorula toruloides</name>
    <name type="common">Yeast</name>
    <name type="synonym">Rhodosporidium toruloides</name>
    <dbReference type="NCBI Taxonomy" id="5286"/>
    <lineage>
        <taxon>Eukaryota</taxon>
        <taxon>Fungi</taxon>
        <taxon>Dikarya</taxon>
        <taxon>Basidiomycota</taxon>
        <taxon>Pucciniomycotina</taxon>
        <taxon>Microbotryomycetes</taxon>
        <taxon>Sporidiobolales</taxon>
        <taxon>Sporidiobolaceae</taxon>
        <taxon>Rhodotorula</taxon>
    </lineage>
</organism>
<dbReference type="PANTHER" id="PTHR45615:SF40">
    <property type="entry name" value="MYOSIN HEAVY CHAIN, NON-MUSCLE"/>
    <property type="match status" value="1"/>
</dbReference>
<dbReference type="GO" id="GO:0016460">
    <property type="term" value="C:myosin II complex"/>
    <property type="evidence" value="ECO:0007669"/>
    <property type="project" value="TreeGrafter"/>
</dbReference>
<dbReference type="GO" id="GO:0000146">
    <property type="term" value="F:microfilament motor activity"/>
    <property type="evidence" value="ECO:0007669"/>
    <property type="project" value="TreeGrafter"/>
</dbReference>
<feature type="compositionally biased region" description="Basic and acidic residues" evidence="2">
    <location>
        <begin position="304"/>
        <end position="320"/>
    </location>
</feature>
<keyword evidence="1" id="KW-0175">Coiled coil</keyword>
<name>A0A061AP73_RHOTO</name>
<dbReference type="AlphaFoldDB" id="A0A061AP73"/>
<dbReference type="GO" id="GO:0051015">
    <property type="term" value="F:actin filament binding"/>
    <property type="evidence" value="ECO:0007669"/>
    <property type="project" value="TreeGrafter"/>
</dbReference>
<gene>
    <name evidence="3" type="ORF">RHTO0S_02e02916g</name>
</gene>
<proteinExistence type="predicted"/>
<feature type="region of interest" description="Disordered" evidence="2">
    <location>
        <begin position="528"/>
        <end position="611"/>
    </location>
</feature>
<feature type="compositionally biased region" description="Basic and acidic residues" evidence="2">
    <location>
        <begin position="179"/>
        <end position="192"/>
    </location>
</feature>
<feature type="compositionally biased region" description="Low complexity" evidence="2">
    <location>
        <begin position="592"/>
        <end position="601"/>
    </location>
</feature>
<feature type="coiled-coil region" evidence="1">
    <location>
        <begin position="98"/>
        <end position="132"/>
    </location>
</feature>
<feature type="region of interest" description="Disordered" evidence="2">
    <location>
        <begin position="1"/>
        <end position="62"/>
    </location>
</feature>
<feature type="region of interest" description="Disordered" evidence="2">
    <location>
        <begin position="890"/>
        <end position="909"/>
    </location>
</feature>
<feature type="compositionally biased region" description="Polar residues" evidence="2">
    <location>
        <begin position="575"/>
        <end position="591"/>
    </location>
</feature>
<feature type="compositionally biased region" description="Pro residues" evidence="2">
    <location>
        <begin position="1"/>
        <end position="17"/>
    </location>
</feature>
<dbReference type="GO" id="GO:0032982">
    <property type="term" value="C:myosin filament"/>
    <property type="evidence" value="ECO:0007669"/>
    <property type="project" value="TreeGrafter"/>
</dbReference>
<sequence>MAPAPGPASPLEPPSPSPSRFIHSIHAPASPPPTPSPAPPDYSTLIHSLQTRRPRQAAHSVIPPDFEADLKLAAQIGQSLLQEKTALQARLETSEKANGKLVDRLARAVKENKSLERRLEETVSSLEQSECSNRTLLSSLETERKTISRLSHDSGKLVATAKSLKALQQQHADSLQELESERRRADGAEAKARKMGERVRELEERLGKAIQDLEEMRQDKVLKESKRGEQQTGLQEVKARHQARLASSSQATAHARAILGSGSSAPEGSHVDNPEAKELLKMVETLVEENQLLRSESMELHGLLEKEREEIEASRSRLAEEAEIQEEDEDEEGRDLSGETDHFNTHSRAASVASMSSFGEVQQPVRRGGSRRPGPISSQSTGLIGTNARMPVRRGHGRRAMSMDVTPQLRTVIPIGSAPTSPQPDRLHYSPVARPASIFSNDATDDANADTVSIASSSVPLSRSTRRQRPLSLSLGPSVFPHVPEDEDYAARPISPFTRQAPFAHRRRSSQMSGGAVSLNGLGISSPLLNGSQSRSPRLSRGPAELVDATTQTTPPATPPRPRTPLSRTEVGHDPSSTAFPDLQAQLSRNVSASPSSQHSSLHVPTPAATSETRTAALGQLIEHVSKLLLRVQAADIATQEKRLRKQQLAGDVRFLAQANLKDLVNDVDSVRHHFRRVVEQERATQTRQNSLAASTAASSADTSLVTRRDFVSLVKLLRDLLFEASRLRMLVNRVQLEPGLAEKLKELDVPNAFDAVEQQGASGKGAAATATTAAGLLAPLSRLFGGVVGHDDAPTLSHRSSTAHLRPPPNKRGGSGTVSTATATVNVEFGGGAIRQAQAAETATTTSPSTAPSATTTGKARATGLSHVRRDLSSIFAGASSTSRATASTATSSDLWGPAPSSASGSSFSQLGAPAGRLASAATAASSYIPFGRLLSSYRPAMSSTTNAVLDSIPHAPSHLPASAIDEEGGFEPPRTLLERQLRPRGLSDSSIRSTFLSHANPHHRLVTATGLALSSEPVTIPVVVAPDSSFSTDPSSSLSGSASPAAAISALRQTLLDDALDPAPGRSVSRRPSAANLRSKSSSAQLRESLNPAVPVLSTSTGTTDSSVTLLDHRQPTVKISEPIGIVGQEATGGGGAAGLIGTVVSSAFGSFAASAGIEAGGRRVAVHTGGDRVAESWKERSRLV</sequence>
<accession>A0A061AP73</accession>
<feature type="compositionally biased region" description="Low complexity" evidence="2">
    <location>
        <begin position="838"/>
        <end position="858"/>
    </location>
</feature>